<name>A0A2P2IIX3_RHIMU</name>
<sequence length="37" mass="4268">MYNRQISVPTDAVVIFCRFDLINKWECSSGVTNLIHP</sequence>
<organism evidence="1">
    <name type="scientific">Rhizophora mucronata</name>
    <name type="common">Asiatic mangrove</name>
    <dbReference type="NCBI Taxonomy" id="61149"/>
    <lineage>
        <taxon>Eukaryota</taxon>
        <taxon>Viridiplantae</taxon>
        <taxon>Streptophyta</taxon>
        <taxon>Embryophyta</taxon>
        <taxon>Tracheophyta</taxon>
        <taxon>Spermatophyta</taxon>
        <taxon>Magnoliopsida</taxon>
        <taxon>eudicotyledons</taxon>
        <taxon>Gunneridae</taxon>
        <taxon>Pentapetalae</taxon>
        <taxon>rosids</taxon>
        <taxon>fabids</taxon>
        <taxon>Malpighiales</taxon>
        <taxon>Rhizophoraceae</taxon>
        <taxon>Rhizophora</taxon>
    </lineage>
</organism>
<reference evidence="1" key="1">
    <citation type="submission" date="2018-02" db="EMBL/GenBank/DDBJ databases">
        <title>Rhizophora mucronata_Transcriptome.</title>
        <authorList>
            <person name="Meera S.P."/>
            <person name="Sreeshan A."/>
            <person name="Augustine A."/>
        </authorList>
    </citation>
    <scope>NUCLEOTIDE SEQUENCE</scope>
    <source>
        <tissue evidence="1">Leaf</tissue>
    </source>
</reference>
<evidence type="ECO:0000313" key="1">
    <source>
        <dbReference type="EMBL" id="MBW81141.1"/>
    </source>
</evidence>
<protein>
    <submittedName>
        <fullName evidence="1">Uncharacterized protein</fullName>
    </submittedName>
</protein>
<accession>A0A2P2IIX3</accession>
<dbReference type="AlphaFoldDB" id="A0A2P2IIX3"/>
<proteinExistence type="predicted"/>
<dbReference type="EMBL" id="GGEC01000658">
    <property type="protein sequence ID" value="MBW81141.1"/>
    <property type="molecule type" value="Transcribed_RNA"/>
</dbReference>